<protein>
    <recommendedName>
        <fullName evidence="9">mRNA export factor GLE1</fullName>
    </recommendedName>
    <alternativeName>
        <fullName evidence="10">Nucleoporin GLE1</fullName>
    </alternativeName>
</protein>
<dbReference type="Proteomes" id="UP000324705">
    <property type="component" value="Chromosome 1B"/>
</dbReference>
<keyword evidence="7" id="KW-0906">Nuclear pore complex</keyword>
<dbReference type="GO" id="GO:0000822">
    <property type="term" value="F:inositol hexakisphosphate binding"/>
    <property type="evidence" value="ECO:0007669"/>
    <property type="project" value="TreeGrafter"/>
</dbReference>
<dbReference type="GO" id="GO:0031369">
    <property type="term" value="F:translation initiation factor binding"/>
    <property type="evidence" value="ECO:0007669"/>
    <property type="project" value="TreeGrafter"/>
</dbReference>
<accession>A0A9R0QKX9</accession>
<evidence type="ECO:0000256" key="7">
    <source>
        <dbReference type="ARBA" id="ARBA00023132"/>
    </source>
</evidence>
<dbReference type="GO" id="GO:0005543">
    <property type="term" value="F:phospholipid binding"/>
    <property type="evidence" value="ECO:0007669"/>
    <property type="project" value="TreeGrafter"/>
</dbReference>
<dbReference type="InterPro" id="IPR012476">
    <property type="entry name" value="GLE1"/>
</dbReference>
<dbReference type="Gene3D" id="1.25.40.510">
    <property type="entry name" value="GLE1-like"/>
    <property type="match status" value="2"/>
</dbReference>
<comment type="similarity">
    <text evidence="2">Belongs to the GLE1 family.</text>
</comment>
<keyword evidence="6" id="KW-0811">Translocation</keyword>
<dbReference type="GO" id="GO:0005737">
    <property type="term" value="C:cytoplasm"/>
    <property type="evidence" value="ECO:0007669"/>
    <property type="project" value="TreeGrafter"/>
</dbReference>
<evidence type="ECO:0000256" key="6">
    <source>
        <dbReference type="ARBA" id="ARBA00023010"/>
    </source>
</evidence>
<keyword evidence="13" id="KW-1185">Reference proteome</keyword>
<dbReference type="InterPro" id="IPR038506">
    <property type="entry name" value="GLE1-like_sf"/>
</dbReference>
<proteinExistence type="inferred from homology"/>
<evidence type="ECO:0000256" key="1">
    <source>
        <dbReference type="ARBA" id="ARBA00004567"/>
    </source>
</evidence>
<name>A0A9R0QKX9_TRITD</name>
<evidence type="ECO:0000256" key="3">
    <source>
        <dbReference type="ARBA" id="ARBA00022448"/>
    </source>
</evidence>
<evidence type="ECO:0000256" key="2">
    <source>
        <dbReference type="ARBA" id="ARBA00011056"/>
    </source>
</evidence>
<gene>
    <name evidence="12" type="ORF">TRITD_1Bv1G016570</name>
</gene>
<dbReference type="PANTHER" id="PTHR12960:SF0">
    <property type="entry name" value="MRNA EXPORT FACTOR GLE1"/>
    <property type="match status" value="1"/>
</dbReference>
<keyword evidence="8" id="KW-0539">Nucleus</keyword>
<sequence length="409" mass="46878">MMFDLQEEVRSKLSSLEVCHQNEIQRTVSAFARLQKYAESRKEVDRRLDVQFHRKIAEVLDKHLSLVQRDHEQKSQIVERRIRDDAAVEEAKKKDQSMKEEKVNQERTRKEAENSVLHATTVNSIGVKSELPGIKVFADSIALEAESRRRALHDQVPSNIHLSKEYSQYSRQIGKSIGKLTPTTDSVKARASELIKALDGQDCPHLIACRLFADKMISIVKTRNTKDKTFGPLAFACGYVMLLVTNQVPDAMDYLLAEFHKVCMYTVPKHLHALNAQARNSDYYRLIGYQEEDEKSQSTESYLVNVVAYVKLYAAMIQMAGFALYKKYGSQFMKILDVISRRFIPALKEQGVKVQAEAISSLQNYLDDKVYLEEPEGRYLAQHLLSQVFIEDDQHRTATSGRAPVSWRE</sequence>
<keyword evidence="5" id="KW-0653">Protein transport</keyword>
<dbReference type="AlphaFoldDB" id="A0A9R0QKX9"/>
<keyword evidence="3" id="KW-0813">Transport</keyword>
<evidence type="ECO:0000256" key="4">
    <source>
        <dbReference type="ARBA" id="ARBA00022816"/>
    </source>
</evidence>
<keyword evidence="4" id="KW-0509">mRNA transport</keyword>
<dbReference type="GO" id="GO:0015031">
    <property type="term" value="P:protein transport"/>
    <property type="evidence" value="ECO:0007669"/>
    <property type="project" value="UniProtKB-KW"/>
</dbReference>
<evidence type="ECO:0000313" key="13">
    <source>
        <dbReference type="Proteomes" id="UP000324705"/>
    </source>
</evidence>
<evidence type="ECO:0000256" key="9">
    <source>
        <dbReference type="ARBA" id="ARBA00026227"/>
    </source>
</evidence>
<dbReference type="GO" id="GO:0016973">
    <property type="term" value="P:poly(A)+ mRNA export from nucleus"/>
    <property type="evidence" value="ECO:0007669"/>
    <property type="project" value="InterPro"/>
</dbReference>
<evidence type="ECO:0000256" key="5">
    <source>
        <dbReference type="ARBA" id="ARBA00022927"/>
    </source>
</evidence>
<evidence type="ECO:0000256" key="10">
    <source>
        <dbReference type="ARBA" id="ARBA00029983"/>
    </source>
</evidence>
<feature type="region of interest" description="Disordered" evidence="11">
    <location>
        <begin position="90"/>
        <end position="113"/>
    </location>
</feature>
<dbReference type="Gramene" id="TRITD1Bv1G016570.5">
    <property type="protein sequence ID" value="TRITD1Bv1G016570.5"/>
    <property type="gene ID" value="TRITD1Bv1G016570"/>
</dbReference>
<reference evidence="12 13" key="1">
    <citation type="submission" date="2017-09" db="EMBL/GenBank/DDBJ databases">
        <authorList>
            <consortium name="International Durum Wheat Genome Sequencing Consortium (IDWGSC)"/>
            <person name="Milanesi L."/>
        </authorList>
    </citation>
    <scope>NUCLEOTIDE SEQUENCE [LARGE SCALE GENOMIC DNA]</scope>
    <source>
        <strain evidence="13">cv. Svevo</strain>
    </source>
</reference>
<dbReference type="EMBL" id="LT934112">
    <property type="protein sequence ID" value="VAH13117.1"/>
    <property type="molecule type" value="Genomic_DNA"/>
</dbReference>
<evidence type="ECO:0000256" key="11">
    <source>
        <dbReference type="SAM" id="MobiDB-lite"/>
    </source>
</evidence>
<evidence type="ECO:0000256" key="8">
    <source>
        <dbReference type="ARBA" id="ARBA00023242"/>
    </source>
</evidence>
<dbReference type="PANTHER" id="PTHR12960">
    <property type="entry name" value="GLE-1-RELATED"/>
    <property type="match status" value="1"/>
</dbReference>
<organism evidence="12 13">
    <name type="scientific">Triticum turgidum subsp. durum</name>
    <name type="common">Durum wheat</name>
    <name type="synonym">Triticum durum</name>
    <dbReference type="NCBI Taxonomy" id="4567"/>
    <lineage>
        <taxon>Eukaryota</taxon>
        <taxon>Viridiplantae</taxon>
        <taxon>Streptophyta</taxon>
        <taxon>Embryophyta</taxon>
        <taxon>Tracheophyta</taxon>
        <taxon>Spermatophyta</taxon>
        <taxon>Magnoliopsida</taxon>
        <taxon>Liliopsida</taxon>
        <taxon>Poales</taxon>
        <taxon>Poaceae</taxon>
        <taxon>BOP clade</taxon>
        <taxon>Pooideae</taxon>
        <taxon>Triticodae</taxon>
        <taxon>Triticeae</taxon>
        <taxon>Triticinae</taxon>
        <taxon>Triticum</taxon>
    </lineage>
</organism>
<dbReference type="GO" id="GO:0044614">
    <property type="term" value="C:nuclear pore cytoplasmic filaments"/>
    <property type="evidence" value="ECO:0007669"/>
    <property type="project" value="TreeGrafter"/>
</dbReference>
<evidence type="ECO:0000313" key="12">
    <source>
        <dbReference type="EMBL" id="VAH13117.1"/>
    </source>
</evidence>
<dbReference type="Pfam" id="PF07817">
    <property type="entry name" value="GLE1"/>
    <property type="match status" value="1"/>
</dbReference>
<comment type="subcellular location">
    <subcellularLocation>
        <location evidence="1">Nucleus</location>
        <location evidence="1">Nuclear pore complex</location>
    </subcellularLocation>
</comment>